<evidence type="ECO:0000313" key="3">
    <source>
        <dbReference type="Proteomes" id="UP000267342"/>
    </source>
</evidence>
<dbReference type="EMBL" id="AP018933">
    <property type="protein sequence ID" value="BBG31426.1"/>
    <property type="molecule type" value="Genomic_DNA"/>
</dbReference>
<gene>
    <name evidence="2" type="ORF">ZBT109_2701</name>
</gene>
<dbReference type="Proteomes" id="UP000267342">
    <property type="component" value="Chromosome"/>
</dbReference>
<evidence type="ECO:0000313" key="2">
    <source>
        <dbReference type="EMBL" id="BBG31426.1"/>
    </source>
</evidence>
<keyword evidence="1" id="KW-0812">Transmembrane</keyword>
<name>A0A348HIH4_9GAMM</name>
<feature type="transmembrane region" description="Helical" evidence="1">
    <location>
        <begin position="42"/>
        <end position="64"/>
    </location>
</feature>
<feature type="transmembrane region" description="Helical" evidence="1">
    <location>
        <begin position="7"/>
        <end position="30"/>
    </location>
</feature>
<evidence type="ECO:0000256" key="1">
    <source>
        <dbReference type="SAM" id="Phobius"/>
    </source>
</evidence>
<dbReference type="RefSeq" id="WP_027704321.1">
    <property type="nucleotide sequence ID" value="NZ_AP018933.1"/>
</dbReference>
<accession>A0A348HIH4</accession>
<reference evidence="2 3" key="1">
    <citation type="submission" date="2018-09" db="EMBL/GenBank/DDBJ databases">
        <title>Zymobacter palmae IAM14233 (=T109) whole genome analysis.</title>
        <authorList>
            <person name="Yanase H."/>
        </authorList>
    </citation>
    <scope>NUCLEOTIDE SEQUENCE [LARGE SCALE GENOMIC DNA]</scope>
    <source>
        <strain evidence="2 3">IAM14233</strain>
    </source>
</reference>
<keyword evidence="1" id="KW-0472">Membrane</keyword>
<feature type="transmembrane region" description="Helical" evidence="1">
    <location>
        <begin position="101"/>
        <end position="119"/>
    </location>
</feature>
<sequence length="277" mass="30402">MHHDLEWAGWFSGLLLAALVILLAGVWAWLYHQHDSTARMSFLQGLMKALTIAMVPVCLIAILISSSGVSVVWLCALLFPLITAILAFSRTSPFHVPQANAMPYGGVALIALFIMALPLSAHRLAYYIVDQHHAGEAWHPNPRPDGSTWLVKESWYDPRQILFIGALDVRRIGRPEMTLGRAEIASPRCSDAPSLTAMMLAPTSPRTFGGLTPLPMLSGCLGQDWIEVPATRHAVLATVALLLQDSATITWEGLIAHGEDNERARDFFENGSYAMPR</sequence>
<protein>
    <submittedName>
        <fullName evidence="2">Putative tricarboxylic transport membrane protein</fullName>
    </submittedName>
</protein>
<organism evidence="2 3">
    <name type="scientific">Zymobacter palmae</name>
    <dbReference type="NCBI Taxonomy" id="33074"/>
    <lineage>
        <taxon>Bacteria</taxon>
        <taxon>Pseudomonadati</taxon>
        <taxon>Pseudomonadota</taxon>
        <taxon>Gammaproteobacteria</taxon>
        <taxon>Oceanospirillales</taxon>
        <taxon>Halomonadaceae</taxon>
        <taxon>Zymobacter group</taxon>
        <taxon>Zymobacter</taxon>
    </lineage>
</organism>
<keyword evidence="3" id="KW-1185">Reference proteome</keyword>
<proteinExistence type="predicted"/>
<feature type="transmembrane region" description="Helical" evidence="1">
    <location>
        <begin position="71"/>
        <end position="89"/>
    </location>
</feature>
<keyword evidence="1" id="KW-1133">Transmembrane helix</keyword>
<dbReference type="KEGG" id="zpl:ZBT109_2701"/>
<dbReference type="AlphaFoldDB" id="A0A348HIH4"/>